<feature type="domain" description="CCDC81 HU" evidence="1">
    <location>
        <begin position="119"/>
        <end position="191"/>
    </location>
</feature>
<dbReference type="AlphaFoldDB" id="V6LVS1"/>
<sequence length="224" mass="25554">MPMMNPHTKFDNRSIVHEISLRPEIPDRQRAIEILTAAMEALKNHAMDTLRARKGIIIPGFGTAFYENSFDKTYEKPVRQLRFVFDTKFLEDFKLKSHILQKQSSFDVQGMAFIDKHGPMNRLNFNVIGSLAGYDPRDCKEGYELFMLELKRFLRAGRDGKVEFGFGTLTIDNYNAKFEINKMLLQELGQTGVLCTVKTAQALVSTIGTFRPTESMTGVLCVKK</sequence>
<proteinExistence type="predicted"/>
<evidence type="ECO:0000259" key="1">
    <source>
        <dbReference type="Pfam" id="PF18289"/>
    </source>
</evidence>
<dbReference type="InterPro" id="IPR040673">
    <property type="entry name" value="CCDC81_HU_dom_2"/>
</dbReference>
<name>V6LVS1_9EUKA</name>
<keyword evidence="4" id="KW-1185">Reference proteome</keyword>
<evidence type="ECO:0000313" key="2">
    <source>
        <dbReference type="EMBL" id="EST47806.1"/>
    </source>
</evidence>
<dbReference type="EMBL" id="KI546035">
    <property type="protein sequence ID" value="EST47806.1"/>
    <property type="molecule type" value="Genomic_DNA"/>
</dbReference>
<reference evidence="2 3" key="1">
    <citation type="journal article" date="2014" name="PLoS Genet.">
        <title>The Genome of Spironucleus salmonicida Highlights a Fish Pathogen Adapted to Fluctuating Environments.</title>
        <authorList>
            <person name="Xu F."/>
            <person name="Jerlstrom-Hultqvist J."/>
            <person name="Einarsson E."/>
            <person name="Astvaldsson A."/>
            <person name="Svard S.G."/>
            <person name="Andersson J.O."/>
        </authorList>
    </citation>
    <scope>NUCLEOTIDE SEQUENCE</scope>
    <source>
        <strain evidence="3">ATCC 50377</strain>
    </source>
</reference>
<dbReference type="EMBL" id="AUWU02000006">
    <property type="protein sequence ID" value="KAH0572117.1"/>
    <property type="molecule type" value="Genomic_DNA"/>
</dbReference>
<protein>
    <recommendedName>
        <fullName evidence="1">CCDC81 HU domain-containing protein</fullName>
    </recommendedName>
</protein>
<accession>V6LVS1</accession>
<gene>
    <name evidence="2" type="ORF">SS50377_12207</name>
    <name evidence="3" type="ORF">SS50377_26325</name>
</gene>
<evidence type="ECO:0000313" key="4">
    <source>
        <dbReference type="Proteomes" id="UP000018208"/>
    </source>
</evidence>
<dbReference type="Pfam" id="PF18289">
    <property type="entry name" value="HU-CCDC81_euk_2"/>
    <property type="match status" value="1"/>
</dbReference>
<dbReference type="VEuPathDB" id="GiardiaDB:SS50377_26325"/>
<evidence type="ECO:0000313" key="3">
    <source>
        <dbReference type="EMBL" id="KAH0572117.1"/>
    </source>
</evidence>
<organism evidence="2">
    <name type="scientific">Spironucleus salmonicida</name>
    <dbReference type="NCBI Taxonomy" id="348837"/>
    <lineage>
        <taxon>Eukaryota</taxon>
        <taxon>Metamonada</taxon>
        <taxon>Diplomonadida</taxon>
        <taxon>Hexamitidae</taxon>
        <taxon>Hexamitinae</taxon>
        <taxon>Spironucleus</taxon>
    </lineage>
</organism>
<dbReference type="Proteomes" id="UP000018208">
    <property type="component" value="Unassembled WGS sequence"/>
</dbReference>
<reference evidence="3" key="2">
    <citation type="submission" date="2020-12" db="EMBL/GenBank/DDBJ databases">
        <title>New Spironucleus salmonicida genome in near-complete chromosomes.</title>
        <authorList>
            <person name="Xu F."/>
            <person name="Kurt Z."/>
            <person name="Jimenez-Gonzalez A."/>
            <person name="Astvaldsson A."/>
            <person name="Andersson J.O."/>
            <person name="Svard S.G."/>
        </authorList>
    </citation>
    <scope>NUCLEOTIDE SEQUENCE</scope>
    <source>
        <strain evidence="3">ATCC 50377</strain>
    </source>
</reference>